<dbReference type="PANTHER" id="PTHR33823:SF4">
    <property type="entry name" value="GENERAL STRESS PROTEIN 16O"/>
    <property type="match status" value="1"/>
</dbReference>
<dbReference type="EMBL" id="BAAAFA010000006">
    <property type="protein sequence ID" value="GAA0818240.1"/>
    <property type="molecule type" value="Genomic_DNA"/>
</dbReference>
<reference evidence="7 8" key="1">
    <citation type="journal article" date="2019" name="Int. J. Syst. Evol. Microbiol.">
        <title>The Global Catalogue of Microorganisms (GCM) 10K type strain sequencing project: providing services to taxonomists for standard genome sequencing and annotation.</title>
        <authorList>
            <consortium name="The Broad Institute Genomics Platform"/>
            <consortium name="The Broad Institute Genome Sequencing Center for Infectious Disease"/>
            <person name="Wu L."/>
            <person name="Ma J."/>
        </authorList>
    </citation>
    <scope>NUCLEOTIDE SEQUENCE [LARGE SCALE GENOMIC DNA]</scope>
    <source>
        <strain evidence="7 8">JCM 15608</strain>
    </source>
</reference>
<dbReference type="RefSeq" id="WP_215981323.1">
    <property type="nucleotide sequence ID" value="NZ_BAAAFA010000006.1"/>
</dbReference>
<dbReference type="InterPro" id="IPR048487">
    <property type="entry name" value="DksA-like_N"/>
</dbReference>
<evidence type="ECO:0000259" key="6">
    <source>
        <dbReference type="Pfam" id="PF21173"/>
    </source>
</evidence>
<dbReference type="Pfam" id="PF21173">
    <property type="entry name" value="DksA-like_N"/>
    <property type="match status" value="1"/>
</dbReference>
<dbReference type="Pfam" id="PF01258">
    <property type="entry name" value="zf-dskA_traR"/>
    <property type="match status" value="1"/>
</dbReference>
<name>A0ABN1L7L3_9GAMM</name>
<gene>
    <name evidence="7" type="ORF">GCM10009111_20690</name>
</gene>
<protein>
    <recommendedName>
        <fullName evidence="9">DksA C4-type domain-containing protein</fullName>
    </recommendedName>
</protein>
<dbReference type="PANTHER" id="PTHR33823">
    <property type="entry name" value="RNA POLYMERASE-BINDING TRANSCRIPTION FACTOR DKSA-RELATED"/>
    <property type="match status" value="1"/>
</dbReference>
<dbReference type="PROSITE" id="PS01102">
    <property type="entry name" value="ZF_DKSA_1"/>
    <property type="match status" value="1"/>
</dbReference>
<proteinExistence type="predicted"/>
<keyword evidence="8" id="KW-1185">Reference proteome</keyword>
<dbReference type="Proteomes" id="UP001500021">
    <property type="component" value="Unassembled WGS sequence"/>
</dbReference>
<evidence type="ECO:0000256" key="4">
    <source>
        <dbReference type="PROSITE-ProRule" id="PRU00510"/>
    </source>
</evidence>
<feature type="domain" description="DnaK suppressor protein-like N-terminal" evidence="6">
    <location>
        <begin position="14"/>
        <end position="76"/>
    </location>
</feature>
<dbReference type="InterPro" id="IPR020458">
    <property type="entry name" value="Znf_DskA_TraR_CS"/>
</dbReference>
<evidence type="ECO:0000313" key="8">
    <source>
        <dbReference type="Proteomes" id="UP001500021"/>
    </source>
</evidence>
<evidence type="ECO:0000256" key="2">
    <source>
        <dbReference type="ARBA" id="ARBA00022771"/>
    </source>
</evidence>
<comment type="caution">
    <text evidence="7">The sequence shown here is derived from an EMBL/GenBank/DDBJ whole genome shotgun (WGS) entry which is preliminary data.</text>
</comment>
<dbReference type="PROSITE" id="PS51128">
    <property type="entry name" value="ZF_DKSA_2"/>
    <property type="match status" value="1"/>
</dbReference>
<organism evidence="7 8">
    <name type="scientific">Colwellia asteriadis</name>
    <dbReference type="NCBI Taxonomy" id="517723"/>
    <lineage>
        <taxon>Bacteria</taxon>
        <taxon>Pseudomonadati</taxon>
        <taxon>Pseudomonadota</taxon>
        <taxon>Gammaproteobacteria</taxon>
        <taxon>Alteromonadales</taxon>
        <taxon>Colwelliaceae</taxon>
        <taxon>Colwellia</taxon>
    </lineage>
</organism>
<keyword evidence="3" id="KW-0862">Zinc</keyword>
<keyword evidence="2" id="KW-0863">Zinc-finger</keyword>
<feature type="domain" description="Zinc finger DksA/TraR C4-type" evidence="5">
    <location>
        <begin position="79"/>
        <end position="109"/>
    </location>
</feature>
<evidence type="ECO:0000256" key="3">
    <source>
        <dbReference type="ARBA" id="ARBA00022833"/>
    </source>
</evidence>
<evidence type="ECO:0000259" key="5">
    <source>
        <dbReference type="Pfam" id="PF01258"/>
    </source>
</evidence>
<evidence type="ECO:0008006" key="9">
    <source>
        <dbReference type="Google" id="ProtNLM"/>
    </source>
</evidence>
<accession>A0ABN1L7L3</accession>
<dbReference type="InterPro" id="IPR000962">
    <property type="entry name" value="Znf_DskA_TraR"/>
</dbReference>
<sequence length="110" mass="12319">MSTEEIITTKAVAKLLNEKKAQLSKRISAIEADFHKGRSQDFSEQATETENDDVLDEIHHEAKAELKLINDTLSRIEQGLYGQCSQCEEAINPDRLNAIPYTTTCIHCAV</sequence>
<feature type="zinc finger region" description="dksA C4-type" evidence="4">
    <location>
        <begin position="84"/>
        <end position="108"/>
    </location>
</feature>
<keyword evidence="1" id="KW-0479">Metal-binding</keyword>
<evidence type="ECO:0000313" key="7">
    <source>
        <dbReference type="EMBL" id="GAA0818240.1"/>
    </source>
</evidence>
<evidence type="ECO:0000256" key="1">
    <source>
        <dbReference type="ARBA" id="ARBA00022723"/>
    </source>
</evidence>